<reference evidence="2 3" key="1">
    <citation type="journal article" date="2014" name="J. Gen. Virol.">
        <title>Characterization and complete genome sequence analysis of novel bacteriophage IME-EFm1 infecting Enterococcus faecium.</title>
        <authorList>
            <person name="Wang Y."/>
            <person name="Wang W."/>
            <person name="Lv Y."/>
            <person name="Zheng W."/>
            <person name="Mi Z."/>
            <person name="Pei G."/>
            <person name="An X."/>
            <person name="Xu X."/>
            <person name="Han C."/>
            <person name="Liu J."/>
            <person name="Zhou C."/>
            <person name="Tong Y."/>
        </authorList>
    </citation>
    <scope>NUCLEOTIDE SEQUENCE [LARGE SCALE GENOMIC DNA]</scope>
</reference>
<dbReference type="KEGG" id="vg:19686038"/>
<feature type="compositionally biased region" description="Polar residues" evidence="1">
    <location>
        <begin position="9"/>
        <end position="18"/>
    </location>
</feature>
<evidence type="ECO:0000313" key="2">
    <source>
        <dbReference type="EMBL" id="AIA65069.1"/>
    </source>
</evidence>
<name>A0A060AI50_9CAUD</name>
<evidence type="ECO:0000256" key="1">
    <source>
        <dbReference type="SAM" id="MobiDB-lite"/>
    </source>
</evidence>
<accession>A0A060AI50</accession>
<dbReference type="OrthoDB" id="11862at10239"/>
<sequence length="154" mass="17617">MARPRKLLNAQSGNLTTQQREEREKEEEVLYNYEKLDFSFYPPGLLPQAFNEWDRIGAYVGDLPISELDVNTVIRYCNYNYLYAEAVEKVAQIGAIDPETGKANPWVNAMNSYSKELKTATNDLGLTINSRMKIILPAEKEKEVLDPFAKMFEG</sequence>
<dbReference type="NCBIfam" id="TIGR01558">
    <property type="entry name" value="sm_term_P27"/>
    <property type="match status" value="1"/>
</dbReference>
<dbReference type="InterPro" id="IPR006448">
    <property type="entry name" value="Phage_term_ssu_P27"/>
</dbReference>
<keyword evidence="3" id="KW-1185">Reference proteome</keyword>
<organism evidence="2 3">
    <name type="scientific">Enterococcus phage IME-EFm1</name>
    <dbReference type="NCBI Taxonomy" id="1445858"/>
    <lineage>
        <taxon>Viruses</taxon>
        <taxon>Duplodnaviria</taxon>
        <taxon>Heunggongvirae</taxon>
        <taxon>Uroviricota</taxon>
        <taxon>Caudoviricetes</taxon>
        <taxon>Efemunavirus</taxon>
        <taxon>Efemunavirus Efm1</taxon>
    </lineage>
</organism>
<dbReference type="Pfam" id="PF05119">
    <property type="entry name" value="Terminase_4"/>
    <property type="match status" value="1"/>
</dbReference>
<evidence type="ECO:0000313" key="3">
    <source>
        <dbReference type="Proteomes" id="UP000026980"/>
    </source>
</evidence>
<protein>
    <submittedName>
        <fullName evidence="2">Terminase small subunit</fullName>
    </submittedName>
</protein>
<dbReference type="Proteomes" id="UP000026980">
    <property type="component" value="Segment"/>
</dbReference>
<feature type="region of interest" description="Disordered" evidence="1">
    <location>
        <begin position="1"/>
        <end position="23"/>
    </location>
</feature>
<proteinExistence type="predicted"/>
<dbReference type="EMBL" id="KJ010489">
    <property type="protein sequence ID" value="AIA65069.1"/>
    <property type="molecule type" value="Genomic_DNA"/>
</dbReference>
<gene>
    <name evidence="2" type="ORF">IME_002</name>
</gene>
<dbReference type="RefSeq" id="YP_009042650.1">
    <property type="nucleotide sequence ID" value="NC_024356.1"/>
</dbReference>
<dbReference type="GeneID" id="19686038"/>